<dbReference type="PANTHER" id="PTHR35814">
    <property type="match status" value="1"/>
</dbReference>
<evidence type="ECO:0000256" key="2">
    <source>
        <dbReference type="ARBA" id="ARBA00022692"/>
    </source>
</evidence>
<evidence type="ECO:0000256" key="4">
    <source>
        <dbReference type="ARBA" id="ARBA00023136"/>
    </source>
</evidence>
<evidence type="ECO:0000256" key="5">
    <source>
        <dbReference type="SAM" id="Phobius"/>
    </source>
</evidence>
<feature type="transmembrane region" description="Helical" evidence="5">
    <location>
        <begin position="116"/>
        <end position="140"/>
    </location>
</feature>
<evidence type="ECO:0000256" key="1">
    <source>
        <dbReference type="ARBA" id="ARBA00004370"/>
    </source>
</evidence>
<evidence type="ECO:0000313" key="6">
    <source>
        <dbReference type="EMBL" id="CAD9699068.1"/>
    </source>
</evidence>
<dbReference type="InterPro" id="IPR023352">
    <property type="entry name" value="MAPEG-like_dom_sf"/>
</dbReference>
<dbReference type="InterPro" id="IPR001129">
    <property type="entry name" value="Membr-assoc_MAPEG"/>
</dbReference>
<gene>
    <name evidence="6" type="ORF">RMAR1173_LOCUS14458</name>
</gene>
<protein>
    <submittedName>
        <fullName evidence="6">Uncharacterized protein</fullName>
    </submittedName>
</protein>
<dbReference type="GO" id="GO:0016020">
    <property type="term" value="C:membrane"/>
    <property type="evidence" value="ECO:0007669"/>
    <property type="project" value="UniProtKB-SubCell"/>
</dbReference>
<dbReference type="PANTHER" id="PTHR35814:SF1">
    <property type="entry name" value="GLUTATHIONE S-TRANSFERASE-RELATED"/>
    <property type="match status" value="1"/>
</dbReference>
<accession>A0A7S2SG10</accession>
<dbReference type="EMBL" id="HBHJ01021891">
    <property type="protein sequence ID" value="CAD9699068.1"/>
    <property type="molecule type" value="Transcribed_RNA"/>
</dbReference>
<evidence type="ECO:0000256" key="3">
    <source>
        <dbReference type="ARBA" id="ARBA00022989"/>
    </source>
</evidence>
<dbReference type="Pfam" id="PF01124">
    <property type="entry name" value="MAPEG"/>
    <property type="match status" value="1"/>
</dbReference>
<keyword evidence="2 5" id="KW-0812">Transmembrane</keyword>
<proteinExistence type="predicted"/>
<keyword evidence="3 5" id="KW-1133">Transmembrane helix</keyword>
<keyword evidence="4 5" id="KW-0472">Membrane</keyword>
<dbReference type="AlphaFoldDB" id="A0A7S2SG10"/>
<sequence>MVRRSPIFRTRMVKLVGTSLAAGALGLLQVWLTAAVISRRREKKVSLGDGGDKDLERRIRGHGNFIETAPMGLILMGLAESQVGAGFRWTTWGLGAMLVVGRCLHGYTFLLPGQWMFGRVGGMMLTLTSLVGLAATNVIVGAQSVL</sequence>
<organism evidence="6">
    <name type="scientific">Rhizochromulina marina</name>
    <dbReference type="NCBI Taxonomy" id="1034831"/>
    <lineage>
        <taxon>Eukaryota</taxon>
        <taxon>Sar</taxon>
        <taxon>Stramenopiles</taxon>
        <taxon>Ochrophyta</taxon>
        <taxon>Dictyochophyceae</taxon>
        <taxon>Rhizochromulinales</taxon>
        <taxon>Rhizochromulina</taxon>
    </lineage>
</organism>
<dbReference type="SUPFAM" id="SSF161084">
    <property type="entry name" value="MAPEG domain-like"/>
    <property type="match status" value="1"/>
</dbReference>
<reference evidence="6" key="1">
    <citation type="submission" date="2021-01" db="EMBL/GenBank/DDBJ databases">
        <authorList>
            <person name="Corre E."/>
            <person name="Pelletier E."/>
            <person name="Niang G."/>
            <person name="Scheremetjew M."/>
            <person name="Finn R."/>
            <person name="Kale V."/>
            <person name="Holt S."/>
            <person name="Cochrane G."/>
            <person name="Meng A."/>
            <person name="Brown T."/>
            <person name="Cohen L."/>
        </authorList>
    </citation>
    <scope>NUCLEOTIDE SEQUENCE</scope>
    <source>
        <strain evidence="6">CCMP1243</strain>
    </source>
</reference>
<feature type="transmembrane region" description="Helical" evidence="5">
    <location>
        <begin position="91"/>
        <end position="110"/>
    </location>
</feature>
<dbReference type="Gene3D" id="1.20.120.550">
    <property type="entry name" value="Membrane associated eicosanoid/glutathione metabolism-like domain"/>
    <property type="match status" value="1"/>
</dbReference>
<name>A0A7S2SG10_9STRA</name>
<comment type="subcellular location">
    <subcellularLocation>
        <location evidence="1">Membrane</location>
    </subcellularLocation>
</comment>